<accession>A0A9P3Q3F3</accession>
<keyword evidence="4" id="KW-1185">Reference proteome</keyword>
<dbReference type="Proteomes" id="UP001064782">
    <property type="component" value="Unassembled WGS sequence"/>
</dbReference>
<evidence type="ECO:0000256" key="1">
    <source>
        <dbReference type="SAM" id="Phobius"/>
    </source>
</evidence>
<feature type="transmembrane region" description="Helical" evidence="1">
    <location>
        <begin position="12"/>
        <end position="33"/>
    </location>
</feature>
<keyword evidence="1" id="KW-0472">Membrane</keyword>
<feature type="transmembrane region" description="Helical" evidence="1">
    <location>
        <begin position="134"/>
        <end position="156"/>
    </location>
</feature>
<dbReference type="EMBL" id="BRXE01000001">
    <property type="protein sequence ID" value="GLB81008.1"/>
    <property type="molecule type" value="Genomic_DNA"/>
</dbReference>
<organism evidence="3 4">
    <name type="scientific">Mycobacterium kiyosense</name>
    <dbReference type="NCBI Taxonomy" id="2871094"/>
    <lineage>
        <taxon>Bacteria</taxon>
        <taxon>Bacillati</taxon>
        <taxon>Actinomycetota</taxon>
        <taxon>Actinomycetes</taxon>
        <taxon>Mycobacteriales</taxon>
        <taxon>Mycobacteriaceae</taxon>
        <taxon>Mycobacterium</taxon>
    </lineage>
</organism>
<dbReference type="GeneID" id="83627340"/>
<feature type="transmembrane region" description="Helical" evidence="1">
    <location>
        <begin position="201"/>
        <end position="221"/>
    </location>
</feature>
<dbReference type="EMBL" id="BRZI01000002">
    <property type="protein sequence ID" value="GLD28812.1"/>
    <property type="molecule type" value="Genomic_DNA"/>
</dbReference>
<comment type="caution">
    <text evidence="3">The sequence shown here is derived from an EMBL/GenBank/DDBJ whole genome shotgun (WGS) entry which is preliminary data.</text>
</comment>
<dbReference type="Proteomes" id="UP001165663">
    <property type="component" value="Unassembled WGS sequence"/>
</dbReference>
<gene>
    <name evidence="3" type="ORF">Mkiyose1413_06950</name>
    <name evidence="2" type="ORF">SRL2020028_02640</name>
</gene>
<sequence>MNAQAAFQRFCAFSGIICVLLFFGGFVAAGFLPPLSPGMSAAQVAAHYRAHTAGIRLGAGLIFLSSMFYIWFTAVISGQIRRIPGVHPTVVNATLAAGAFAGVTFLVPALMFAITAFRPDRSPDATLMLNDMSWIMLVMPWTPFMPQYISFAFAILSDPRPQPLFPRWLAYFNIWVEMMFTPATVLPFFKSGPFAWNGLFVFWLPATVFTALFIVNTTWLIKAINAEAREIPQGAEGREQVHTGVV</sequence>
<dbReference type="RefSeq" id="WP_236977109.1">
    <property type="nucleotide sequence ID" value="NZ_BRXE01000001.1"/>
</dbReference>
<feature type="transmembrane region" description="Helical" evidence="1">
    <location>
        <begin position="90"/>
        <end position="114"/>
    </location>
</feature>
<evidence type="ECO:0000313" key="3">
    <source>
        <dbReference type="EMBL" id="GLD28812.1"/>
    </source>
</evidence>
<protein>
    <submittedName>
        <fullName evidence="3">Uncharacterized protein</fullName>
    </submittedName>
</protein>
<evidence type="ECO:0000313" key="2">
    <source>
        <dbReference type="EMBL" id="GLB81008.1"/>
    </source>
</evidence>
<reference evidence="3" key="1">
    <citation type="submission" date="2022-08" db="EMBL/GenBank/DDBJ databases">
        <title>Mycobacterium kiyosense sp. nov., scotochromogenic slow-glowing species isolated from respiratory specimens.</title>
        <authorList>
            <person name="Fukano H."/>
            <person name="Kazumi Y."/>
            <person name="Sakagami N."/>
            <person name="Ato M."/>
            <person name="Mitarai S."/>
            <person name="Hoshino Y."/>
        </authorList>
    </citation>
    <scope>NUCLEOTIDE SEQUENCE</scope>
    <source>
        <strain evidence="3">1413</strain>
        <strain evidence="2">SRL2020-028</strain>
    </source>
</reference>
<feature type="transmembrane region" description="Helical" evidence="1">
    <location>
        <begin position="168"/>
        <end position="189"/>
    </location>
</feature>
<proteinExistence type="predicted"/>
<dbReference type="AlphaFoldDB" id="A0A9P3Q3F3"/>
<keyword evidence="1" id="KW-1133">Transmembrane helix</keyword>
<evidence type="ECO:0000313" key="4">
    <source>
        <dbReference type="Proteomes" id="UP001064782"/>
    </source>
</evidence>
<feature type="transmembrane region" description="Helical" evidence="1">
    <location>
        <begin position="53"/>
        <end position="78"/>
    </location>
</feature>
<name>A0A9P3Q3F3_9MYCO</name>
<keyword evidence="1" id="KW-0812">Transmembrane</keyword>